<dbReference type="InterPro" id="IPR012226">
    <property type="entry name" value="Diguanyl_cyclase/Pdiesterase"/>
</dbReference>
<dbReference type="STRING" id="946333.A4W93_09060"/>
<dbReference type="AlphaFoldDB" id="A0A1W6L7C8"/>
<dbReference type="PROSITE" id="PS50112">
    <property type="entry name" value="PAS"/>
    <property type="match status" value="1"/>
</dbReference>
<dbReference type="InterPro" id="IPR052155">
    <property type="entry name" value="Biofilm_reg_signaling"/>
</dbReference>
<dbReference type="Pfam" id="PF00989">
    <property type="entry name" value="PAS"/>
    <property type="match status" value="1"/>
</dbReference>
<dbReference type="InterPro" id="IPR035965">
    <property type="entry name" value="PAS-like_dom_sf"/>
</dbReference>
<feature type="domain" description="PAC" evidence="3">
    <location>
        <begin position="350"/>
        <end position="402"/>
    </location>
</feature>
<dbReference type="InterPro" id="IPR013767">
    <property type="entry name" value="PAS_fold"/>
</dbReference>
<evidence type="ECO:0000259" key="3">
    <source>
        <dbReference type="PROSITE" id="PS50113"/>
    </source>
</evidence>
<dbReference type="SUPFAM" id="SSF141868">
    <property type="entry name" value="EAL domain-like"/>
    <property type="match status" value="1"/>
</dbReference>
<dbReference type="Gene3D" id="3.30.450.20">
    <property type="entry name" value="PAS domain"/>
    <property type="match status" value="2"/>
</dbReference>
<dbReference type="SMART" id="SM00086">
    <property type="entry name" value="PAC"/>
    <property type="match status" value="2"/>
</dbReference>
<dbReference type="GO" id="GO:0071111">
    <property type="term" value="F:cyclic-guanylate-specific phosphodiesterase activity"/>
    <property type="evidence" value="ECO:0007669"/>
    <property type="project" value="UniProtKB-EC"/>
</dbReference>
<dbReference type="SMART" id="SM00052">
    <property type="entry name" value="EAL"/>
    <property type="match status" value="1"/>
</dbReference>
<feature type="domain" description="PAS" evidence="2">
    <location>
        <begin position="150"/>
        <end position="194"/>
    </location>
</feature>
<name>A0A1W6L7C8_9BURK</name>
<accession>A0A1W6L7C8</accession>
<evidence type="ECO:0000259" key="4">
    <source>
        <dbReference type="PROSITE" id="PS50883"/>
    </source>
</evidence>
<dbReference type="KEGG" id="rgu:A4W93_09060"/>
<dbReference type="NCBIfam" id="TIGR00254">
    <property type="entry name" value="GGDEF"/>
    <property type="match status" value="1"/>
</dbReference>
<evidence type="ECO:0008006" key="8">
    <source>
        <dbReference type="Google" id="ProtNLM"/>
    </source>
</evidence>
<dbReference type="Gene3D" id="3.30.70.270">
    <property type="match status" value="1"/>
</dbReference>
<dbReference type="Pfam" id="PF13426">
    <property type="entry name" value="PAS_9"/>
    <property type="match status" value="1"/>
</dbReference>
<dbReference type="InterPro" id="IPR000014">
    <property type="entry name" value="PAS"/>
</dbReference>
<protein>
    <recommendedName>
        <fullName evidence="8">Diguanylate cyclase</fullName>
    </recommendedName>
</protein>
<dbReference type="PROSITE" id="PS50887">
    <property type="entry name" value="GGDEF"/>
    <property type="match status" value="1"/>
</dbReference>
<gene>
    <name evidence="6" type="ORF">A4W93_09060</name>
</gene>
<dbReference type="CDD" id="cd01948">
    <property type="entry name" value="EAL"/>
    <property type="match status" value="1"/>
</dbReference>
<dbReference type="InterPro" id="IPR001633">
    <property type="entry name" value="EAL_dom"/>
</dbReference>
<evidence type="ECO:0000259" key="5">
    <source>
        <dbReference type="PROSITE" id="PS50887"/>
    </source>
</evidence>
<dbReference type="PROSITE" id="PS50883">
    <property type="entry name" value="EAL"/>
    <property type="match status" value="1"/>
</dbReference>
<organism evidence="6 7">
    <name type="scientific">Piscinibacter gummiphilus</name>
    <dbReference type="NCBI Taxonomy" id="946333"/>
    <lineage>
        <taxon>Bacteria</taxon>
        <taxon>Pseudomonadati</taxon>
        <taxon>Pseudomonadota</taxon>
        <taxon>Betaproteobacteria</taxon>
        <taxon>Burkholderiales</taxon>
        <taxon>Sphaerotilaceae</taxon>
        <taxon>Piscinibacter</taxon>
    </lineage>
</organism>
<dbReference type="PROSITE" id="PS50113">
    <property type="entry name" value="PAC"/>
    <property type="match status" value="2"/>
</dbReference>
<proteinExistence type="predicted"/>
<dbReference type="FunFam" id="3.20.20.450:FF:000001">
    <property type="entry name" value="Cyclic di-GMP phosphodiesterase yahA"/>
    <property type="match status" value="1"/>
</dbReference>
<dbReference type="SUPFAM" id="SSF55073">
    <property type="entry name" value="Nucleotide cyclase"/>
    <property type="match status" value="1"/>
</dbReference>
<feature type="domain" description="PAC" evidence="3">
    <location>
        <begin position="224"/>
        <end position="276"/>
    </location>
</feature>
<dbReference type="InterPro" id="IPR000160">
    <property type="entry name" value="GGDEF_dom"/>
</dbReference>
<dbReference type="GO" id="GO:0071732">
    <property type="term" value="P:cellular response to nitric oxide"/>
    <property type="evidence" value="ECO:0007669"/>
    <property type="project" value="UniProtKB-ARBA"/>
</dbReference>
<dbReference type="GO" id="GO:0006355">
    <property type="term" value="P:regulation of DNA-templated transcription"/>
    <property type="evidence" value="ECO:0007669"/>
    <property type="project" value="InterPro"/>
</dbReference>
<dbReference type="Pfam" id="PF00563">
    <property type="entry name" value="EAL"/>
    <property type="match status" value="1"/>
</dbReference>
<dbReference type="NCBIfam" id="TIGR00229">
    <property type="entry name" value="sensory_box"/>
    <property type="match status" value="1"/>
</dbReference>
<evidence type="ECO:0000259" key="2">
    <source>
        <dbReference type="PROSITE" id="PS50112"/>
    </source>
</evidence>
<comment type="catalytic activity">
    <reaction evidence="1">
        <text>3',3'-c-di-GMP + H2O = 5'-phosphoguanylyl(3'-&gt;5')guanosine + H(+)</text>
        <dbReference type="Rhea" id="RHEA:24902"/>
        <dbReference type="ChEBI" id="CHEBI:15377"/>
        <dbReference type="ChEBI" id="CHEBI:15378"/>
        <dbReference type="ChEBI" id="CHEBI:58754"/>
        <dbReference type="ChEBI" id="CHEBI:58805"/>
        <dbReference type="EC" id="3.1.4.52"/>
    </reaction>
    <physiologicalReaction direction="left-to-right" evidence="1">
        <dbReference type="Rhea" id="RHEA:24903"/>
    </physiologicalReaction>
</comment>
<keyword evidence="7" id="KW-1185">Reference proteome</keyword>
<dbReference type="InterPro" id="IPR000700">
    <property type="entry name" value="PAS-assoc_C"/>
</dbReference>
<dbReference type="CDD" id="cd01949">
    <property type="entry name" value="GGDEF"/>
    <property type="match status" value="1"/>
</dbReference>
<sequence>MCDSAVTRGGCHAAFIVSPNANVGWLAVEAAAGFQADHLGDIRFLAKEFPGDPWGWVARTWRNGSGSGPHDASAWPALKQHAPDATGIALAIRRRHAPTSVLVIWLSYGADAANALVTRLQRAAGLLGLALDKLQLEAERAASDQGARQAEEKYRAILDTIEDAYYEVDVRGKPIYHNAAFARMLGYERGETLSADNRVRQTPEMAARVFKAFNDVYLTGVARQNEEWEYLHKQGHRVQVEGSVQLVRDAHGRPVGFRGMLRDVTERRRIEATLRDSEARFRALTSISSDWYWEQDAEHRMVRMENRHAHTDAFQQTFLGKPIWESEITLYGDGDWAEHRARLDAHEPFRDLVMQGVLPGGKPYYVAVSGEPIVDEHGAFHGYRGVTREITAQKVAEAHVQHMAMHDSLTGLPNRAMFGHLLTLALHTAKRYDRQFAVLYLDLDRFKLINDTLGHSAGDDLLQEVSRRFREVLRASDAVARLGGDEFVVLLQEVSGADQVATVARKLLSATLKPFELMGHECRVTASIGAALYPAHGADEHLLLKHADAAMYHAKAQGKNNFQLFDETLDGHSLERLTLETGLRRAMEREEMALQYQAKLDLRTGRINGVEALLRWNHAQLGNVPPATFIPIAEETGLIVPIGKWVLRTACAQAMAWRRQGLPDLHIAVNMSARQFHDPQLLSDLEAILAETGLPPQLLELEITEGVIIQNVDQAIRLLTSMKQLGLRIAIDDFGTGYSSLGQLKHFPVDTLKVDRSFVRDLATNTDDQAITTAIIAMGRTLSLTVVAEGVETEAQEHFLRENACDEMQGFYFSKPVDADTFAGLLKGQTPRPVESGP</sequence>
<feature type="domain" description="GGDEF" evidence="5">
    <location>
        <begin position="434"/>
        <end position="567"/>
    </location>
</feature>
<dbReference type="Gene3D" id="3.20.20.450">
    <property type="entry name" value="EAL domain"/>
    <property type="match status" value="1"/>
</dbReference>
<evidence type="ECO:0000313" key="6">
    <source>
        <dbReference type="EMBL" id="ARN20048.1"/>
    </source>
</evidence>
<dbReference type="PIRSF" id="PIRSF005925">
    <property type="entry name" value="Dos"/>
    <property type="match status" value="1"/>
</dbReference>
<dbReference type="InterPro" id="IPR001610">
    <property type="entry name" value="PAC"/>
</dbReference>
<dbReference type="InterPro" id="IPR029787">
    <property type="entry name" value="Nucleotide_cyclase"/>
</dbReference>
<dbReference type="FunFam" id="3.30.70.270:FF:000001">
    <property type="entry name" value="Diguanylate cyclase domain protein"/>
    <property type="match status" value="1"/>
</dbReference>
<dbReference type="Pfam" id="PF00990">
    <property type="entry name" value="GGDEF"/>
    <property type="match status" value="1"/>
</dbReference>
<dbReference type="Proteomes" id="UP000193427">
    <property type="component" value="Chromosome"/>
</dbReference>
<dbReference type="CDD" id="cd00130">
    <property type="entry name" value="PAS"/>
    <property type="match status" value="1"/>
</dbReference>
<evidence type="ECO:0000256" key="1">
    <source>
        <dbReference type="ARBA" id="ARBA00051114"/>
    </source>
</evidence>
<dbReference type="PANTHER" id="PTHR44757:SF2">
    <property type="entry name" value="BIOFILM ARCHITECTURE MAINTENANCE PROTEIN MBAA"/>
    <property type="match status" value="1"/>
</dbReference>
<dbReference type="SUPFAM" id="SSF55785">
    <property type="entry name" value="PYP-like sensor domain (PAS domain)"/>
    <property type="match status" value="2"/>
</dbReference>
<dbReference type="InterPro" id="IPR043128">
    <property type="entry name" value="Rev_trsase/Diguanyl_cyclase"/>
</dbReference>
<feature type="domain" description="EAL" evidence="4">
    <location>
        <begin position="576"/>
        <end position="830"/>
    </location>
</feature>
<dbReference type="SMART" id="SM00267">
    <property type="entry name" value="GGDEF"/>
    <property type="match status" value="1"/>
</dbReference>
<dbReference type="PANTHER" id="PTHR44757">
    <property type="entry name" value="DIGUANYLATE CYCLASE DGCP"/>
    <property type="match status" value="1"/>
</dbReference>
<reference evidence="6 7" key="1">
    <citation type="submission" date="2016-04" db="EMBL/GenBank/DDBJ databases">
        <title>Complete genome sequence of natural rubber-degrading, novel Gram-negative bacterium, Rhizobacter gummiphilus strain NS21.</title>
        <authorList>
            <person name="Tabata M."/>
            <person name="Kasai D."/>
            <person name="Fukuda M."/>
        </authorList>
    </citation>
    <scope>NUCLEOTIDE SEQUENCE [LARGE SCALE GENOMIC DNA]</scope>
    <source>
        <strain evidence="6 7">NS21</strain>
    </source>
</reference>
<evidence type="ECO:0000313" key="7">
    <source>
        <dbReference type="Proteomes" id="UP000193427"/>
    </source>
</evidence>
<dbReference type="InterPro" id="IPR035919">
    <property type="entry name" value="EAL_sf"/>
</dbReference>
<dbReference type="EMBL" id="CP015118">
    <property type="protein sequence ID" value="ARN20048.1"/>
    <property type="molecule type" value="Genomic_DNA"/>
</dbReference>